<feature type="transmembrane region" description="Helical" evidence="10">
    <location>
        <begin position="309"/>
        <end position="334"/>
    </location>
</feature>
<gene>
    <name evidence="11" type="ORF">GCM10022256_30860</name>
</gene>
<feature type="transmembrane region" description="Helical" evidence="10">
    <location>
        <begin position="394"/>
        <end position="413"/>
    </location>
</feature>
<evidence type="ECO:0000256" key="2">
    <source>
        <dbReference type="ARBA" id="ARBA00004687"/>
    </source>
</evidence>
<keyword evidence="9 10" id="KW-0472">Membrane</keyword>
<keyword evidence="12" id="KW-1185">Reference proteome</keyword>
<evidence type="ECO:0008006" key="13">
    <source>
        <dbReference type="Google" id="ProtNLM"/>
    </source>
</evidence>
<feature type="transmembrane region" description="Helical" evidence="10">
    <location>
        <begin position="136"/>
        <end position="155"/>
    </location>
</feature>
<keyword evidence="3" id="KW-0337">GPI-anchor biosynthesis</keyword>
<comment type="caution">
    <text evidence="11">The sequence shown here is derived from an EMBL/GenBank/DDBJ whole genome shotgun (WGS) entry which is preliminary data.</text>
</comment>
<dbReference type="PANTHER" id="PTHR12468">
    <property type="entry name" value="GPI MANNOSYLTRANSFERASE 2"/>
    <property type="match status" value="1"/>
</dbReference>
<protein>
    <recommendedName>
        <fullName evidence="13">Mannosyltransferase PIG-V</fullName>
    </recommendedName>
</protein>
<feature type="transmembrane region" description="Helical" evidence="10">
    <location>
        <begin position="254"/>
        <end position="277"/>
    </location>
</feature>
<dbReference type="RefSeq" id="WP_344797778.1">
    <property type="nucleotide sequence ID" value="NZ_BAABAU010000004.1"/>
</dbReference>
<keyword evidence="7" id="KW-0256">Endoplasmic reticulum</keyword>
<dbReference type="EMBL" id="BAABAU010000004">
    <property type="protein sequence ID" value="GAA4267474.1"/>
    <property type="molecule type" value="Genomic_DNA"/>
</dbReference>
<evidence type="ECO:0000256" key="7">
    <source>
        <dbReference type="ARBA" id="ARBA00022824"/>
    </source>
</evidence>
<reference evidence="12" key="1">
    <citation type="journal article" date="2019" name="Int. J. Syst. Evol. Microbiol.">
        <title>The Global Catalogue of Microorganisms (GCM) 10K type strain sequencing project: providing services to taxonomists for standard genome sequencing and annotation.</title>
        <authorList>
            <consortium name="The Broad Institute Genomics Platform"/>
            <consortium name="The Broad Institute Genome Sequencing Center for Infectious Disease"/>
            <person name="Wu L."/>
            <person name="Ma J."/>
        </authorList>
    </citation>
    <scope>NUCLEOTIDE SEQUENCE [LARGE SCALE GENOMIC DNA]</scope>
    <source>
        <strain evidence="12">JCM 17442</strain>
    </source>
</reference>
<sequence>MLERDVATTRVAFADPARVPSRLFQAAQRLPAWGAVLVIYGLSRVFSTLLLFVTYRIAATNPGQFADSYVDGGGTKGFFGFLNVWDARFYTTIAQHGYPHVLPETASGAVQPNAWAFLPVFPWTVRILAQITGWDTGAVAAGVATVFGALAALALHRFLSMRVDPLGAIWGTTFFCFGAMAFTLEVGYAESMFLFFLFAGLLSLMERRYVTLMWCGILASFTRPGALALALALLIVVVHRFWKHPDEFPRAERFTAIVAGFGIAAAGLAWPLVAAAVTGRSDAYLKTEMSWWKGVIGYTPDHFVPLSPWFLMAVRYLGLLGIVVVLGVVALFVWGMRKPSLRRLGFDIRAFLTSYSLYLFAVFLPQQSLPRLIMPLAPLVAVDSITHQRAIRRLCLASGMALQVTCVVIMWLMGPP</sequence>
<keyword evidence="8 10" id="KW-1133">Transmembrane helix</keyword>
<evidence type="ECO:0000256" key="9">
    <source>
        <dbReference type="ARBA" id="ARBA00023136"/>
    </source>
</evidence>
<keyword evidence="5" id="KW-0808">Transferase</keyword>
<dbReference type="InterPro" id="IPR007315">
    <property type="entry name" value="PIG-V/Gpi18"/>
</dbReference>
<name>A0ABP8E5S4_9MICO</name>
<dbReference type="Proteomes" id="UP001501594">
    <property type="component" value="Unassembled WGS sequence"/>
</dbReference>
<keyword evidence="4" id="KW-0328">Glycosyltransferase</keyword>
<comment type="subcellular location">
    <subcellularLocation>
        <location evidence="1">Endoplasmic reticulum membrane</location>
        <topology evidence="1">Multi-pass membrane protein</topology>
    </subcellularLocation>
</comment>
<feature type="transmembrane region" description="Helical" evidence="10">
    <location>
        <begin position="167"/>
        <end position="186"/>
    </location>
</feature>
<evidence type="ECO:0000256" key="8">
    <source>
        <dbReference type="ARBA" id="ARBA00022989"/>
    </source>
</evidence>
<evidence type="ECO:0000256" key="3">
    <source>
        <dbReference type="ARBA" id="ARBA00022502"/>
    </source>
</evidence>
<organism evidence="11 12">
    <name type="scientific">Frondihabitans peucedani</name>
    <dbReference type="NCBI Taxonomy" id="598626"/>
    <lineage>
        <taxon>Bacteria</taxon>
        <taxon>Bacillati</taxon>
        <taxon>Actinomycetota</taxon>
        <taxon>Actinomycetes</taxon>
        <taxon>Micrococcales</taxon>
        <taxon>Microbacteriaceae</taxon>
        <taxon>Frondihabitans</taxon>
    </lineage>
</organism>
<dbReference type="Pfam" id="PF04188">
    <property type="entry name" value="Mannosyl_trans2"/>
    <property type="match status" value="1"/>
</dbReference>
<proteinExistence type="predicted"/>
<feature type="transmembrane region" description="Helical" evidence="10">
    <location>
        <begin position="225"/>
        <end position="242"/>
    </location>
</feature>
<accession>A0ABP8E5S4</accession>
<evidence type="ECO:0000256" key="5">
    <source>
        <dbReference type="ARBA" id="ARBA00022679"/>
    </source>
</evidence>
<evidence type="ECO:0000313" key="12">
    <source>
        <dbReference type="Proteomes" id="UP001501594"/>
    </source>
</evidence>
<evidence type="ECO:0000256" key="1">
    <source>
        <dbReference type="ARBA" id="ARBA00004477"/>
    </source>
</evidence>
<dbReference type="PANTHER" id="PTHR12468:SF2">
    <property type="entry name" value="GPI MANNOSYLTRANSFERASE 2"/>
    <property type="match status" value="1"/>
</dbReference>
<evidence type="ECO:0000256" key="6">
    <source>
        <dbReference type="ARBA" id="ARBA00022692"/>
    </source>
</evidence>
<comment type="pathway">
    <text evidence="2">Glycolipid biosynthesis; glycosylphosphatidylinositol-anchor biosynthesis.</text>
</comment>
<keyword evidence="6 10" id="KW-0812">Transmembrane</keyword>
<evidence type="ECO:0000256" key="10">
    <source>
        <dbReference type="SAM" id="Phobius"/>
    </source>
</evidence>
<feature type="transmembrane region" description="Helical" evidence="10">
    <location>
        <begin position="32"/>
        <end position="55"/>
    </location>
</feature>
<evidence type="ECO:0000256" key="4">
    <source>
        <dbReference type="ARBA" id="ARBA00022676"/>
    </source>
</evidence>
<evidence type="ECO:0000313" key="11">
    <source>
        <dbReference type="EMBL" id="GAA4267474.1"/>
    </source>
</evidence>